<sequence>MTRFAARVVESIAEIAAADWDACLPGEAEDHAYFSACDSAAVASGVGLRCRAVIVTDCVGVAAVAPVFPFAYRLDTPLQGRVRRWAEAAFRVVPGLAAIRVLCVGSPYAERCHLGFAARLDAAARAGAMAVLLTALETEARARGAHLVAFKDLAPREDEELAPMLRRAGFASLGSLPVATLDLPFVDADGYLASLSGATRKDIRRKLAKAGSVRIEHRIGIAGLEDEIETLYEATRTRSGLDYGELEVLPPGYFAAVAEALGERAVFALYWVGDTLAAFNLLLVESDRVIDKFLGMRYPLARNHNLYAVSWMANVRFCLERAVSELQTGQTAYASKLRFGSRLVPSTIRFRHHNRLVQCLLAGLGPWLSFDHLDPQLASSRTASSPDQMDRERAD</sequence>
<evidence type="ECO:0000313" key="2">
    <source>
        <dbReference type="Proteomes" id="UP001604043"/>
    </source>
</evidence>
<proteinExistence type="predicted"/>
<dbReference type="EMBL" id="JBAFUR010000002">
    <property type="protein sequence ID" value="MFG1252904.1"/>
    <property type="molecule type" value="Genomic_DNA"/>
</dbReference>
<protein>
    <submittedName>
        <fullName evidence="1">GNAT family N-acetyltransferase</fullName>
        <ecNumber evidence="1">2.3.1.-</ecNumber>
    </submittedName>
</protein>
<keyword evidence="1" id="KW-0808">Transferase</keyword>
<dbReference type="Proteomes" id="UP001604043">
    <property type="component" value="Unassembled WGS sequence"/>
</dbReference>
<dbReference type="SUPFAM" id="SSF55729">
    <property type="entry name" value="Acyl-CoA N-acyltransferases (Nat)"/>
    <property type="match status" value="1"/>
</dbReference>
<reference evidence="1 2" key="1">
    <citation type="submission" date="2024-02" db="EMBL/GenBank/DDBJ databases">
        <title>Expansion and revision of Xanthobacter and proposal of Roseixanthobacter gen. nov.</title>
        <authorList>
            <person name="Soltysiak M.P.M."/>
            <person name="Jalihal A."/>
            <person name="Ory A."/>
            <person name="Chrisophersen C."/>
            <person name="Lee A.D."/>
            <person name="Boulton J."/>
            <person name="Springer M."/>
        </authorList>
    </citation>
    <scope>NUCLEOTIDE SEQUENCE [LARGE SCALE GENOMIC DNA]</scope>
    <source>
        <strain evidence="1 2">CB5</strain>
    </source>
</reference>
<keyword evidence="2" id="KW-1185">Reference proteome</keyword>
<comment type="caution">
    <text evidence="1">The sequence shown here is derived from an EMBL/GenBank/DDBJ whole genome shotgun (WGS) entry which is preliminary data.</text>
</comment>
<dbReference type="InterPro" id="IPR007434">
    <property type="entry name" value="FemAB-like"/>
</dbReference>
<dbReference type="Gene3D" id="3.40.630.30">
    <property type="match status" value="1"/>
</dbReference>
<gene>
    <name evidence="1" type="ORF">V5F30_11895</name>
</gene>
<evidence type="ECO:0000313" key="1">
    <source>
        <dbReference type="EMBL" id="MFG1252904.1"/>
    </source>
</evidence>
<name>A0ABW6ZGY6_9HYPH</name>
<dbReference type="Pfam" id="PF04339">
    <property type="entry name" value="FemAB_like"/>
    <property type="match status" value="1"/>
</dbReference>
<dbReference type="RefSeq" id="WP_394007549.1">
    <property type="nucleotide sequence ID" value="NZ_JBAFUR010000002.1"/>
</dbReference>
<dbReference type="InterPro" id="IPR016181">
    <property type="entry name" value="Acyl_CoA_acyltransferase"/>
</dbReference>
<dbReference type="EC" id="2.3.1.-" evidence="1"/>
<keyword evidence="1" id="KW-0012">Acyltransferase</keyword>
<dbReference type="GO" id="GO:0016746">
    <property type="term" value="F:acyltransferase activity"/>
    <property type="evidence" value="ECO:0007669"/>
    <property type="project" value="UniProtKB-KW"/>
</dbReference>
<organism evidence="1 2">
    <name type="scientific">Xanthobacter aminoxidans</name>
    <dbReference type="NCBI Taxonomy" id="186280"/>
    <lineage>
        <taxon>Bacteria</taxon>
        <taxon>Pseudomonadati</taxon>
        <taxon>Pseudomonadota</taxon>
        <taxon>Alphaproteobacteria</taxon>
        <taxon>Hyphomicrobiales</taxon>
        <taxon>Xanthobacteraceae</taxon>
        <taxon>Xanthobacter</taxon>
    </lineage>
</organism>
<accession>A0ABW6ZGY6</accession>